<dbReference type="CDD" id="cd11378">
    <property type="entry name" value="DUF296"/>
    <property type="match status" value="2"/>
</dbReference>
<dbReference type="SMART" id="SM00384">
    <property type="entry name" value="AT_hook"/>
    <property type="match status" value="2"/>
</dbReference>
<feature type="domain" description="PPC" evidence="8">
    <location>
        <begin position="145"/>
        <end position="288"/>
    </location>
</feature>
<name>A0A1J7HJY4_LUPAN</name>
<evidence type="ECO:0000256" key="3">
    <source>
        <dbReference type="ARBA" id="ARBA00023125"/>
    </source>
</evidence>
<dbReference type="PROSITE" id="PS51742">
    <property type="entry name" value="PPC"/>
    <property type="match status" value="2"/>
</dbReference>
<feature type="domain" description="PPC" evidence="8">
    <location>
        <begin position="360"/>
        <end position="491"/>
    </location>
</feature>
<comment type="function">
    <text evidence="1 6">Transcription factor that specifically binds AT-rich DNA sequences related to the nuclear matrix attachment regions (MARs).</text>
</comment>
<gene>
    <name evidence="9" type="ORF">TanjilG_21102</name>
</gene>
<evidence type="ECO:0000256" key="6">
    <source>
        <dbReference type="RuleBase" id="RU367031"/>
    </source>
</evidence>
<dbReference type="AlphaFoldDB" id="A0A1J7HJY4"/>
<feature type="compositionally biased region" description="Polar residues" evidence="7">
    <location>
        <begin position="93"/>
        <end position="115"/>
    </location>
</feature>
<comment type="subcellular location">
    <subcellularLocation>
        <location evidence="6">Nucleus</location>
    </subcellularLocation>
</comment>
<dbReference type="InterPro" id="IPR005175">
    <property type="entry name" value="PPC_dom"/>
</dbReference>
<keyword evidence="3 6" id="KW-0238">DNA-binding</keyword>
<dbReference type="OMA" id="VEASHHV"/>
<dbReference type="GO" id="GO:0005634">
    <property type="term" value="C:nucleus"/>
    <property type="evidence" value="ECO:0007669"/>
    <property type="project" value="UniProtKB-SubCell"/>
</dbReference>
<dbReference type="InterPro" id="IPR039605">
    <property type="entry name" value="AHL"/>
</dbReference>
<evidence type="ECO:0000259" key="8">
    <source>
        <dbReference type="PROSITE" id="PS51742"/>
    </source>
</evidence>
<organism evidence="9 10">
    <name type="scientific">Lupinus angustifolius</name>
    <name type="common">Narrow-leaved blue lupine</name>
    <dbReference type="NCBI Taxonomy" id="3871"/>
    <lineage>
        <taxon>Eukaryota</taxon>
        <taxon>Viridiplantae</taxon>
        <taxon>Streptophyta</taxon>
        <taxon>Embryophyta</taxon>
        <taxon>Tracheophyta</taxon>
        <taxon>Spermatophyta</taxon>
        <taxon>Magnoliopsida</taxon>
        <taxon>eudicotyledons</taxon>
        <taxon>Gunneridae</taxon>
        <taxon>Pentapetalae</taxon>
        <taxon>rosids</taxon>
        <taxon>fabids</taxon>
        <taxon>Fabales</taxon>
        <taxon>Fabaceae</taxon>
        <taxon>Papilionoideae</taxon>
        <taxon>50 kb inversion clade</taxon>
        <taxon>genistoids sensu lato</taxon>
        <taxon>core genistoids</taxon>
        <taxon>Genisteae</taxon>
        <taxon>Lupinus</taxon>
    </lineage>
</organism>
<keyword evidence="4 6" id="KW-0804">Transcription</keyword>
<accession>A0A1J7HJY4</accession>
<dbReference type="PANTHER" id="PTHR31500">
    <property type="entry name" value="AT-HOOK MOTIF NUCLEAR-LOCALIZED PROTEIN 9"/>
    <property type="match status" value="1"/>
</dbReference>
<feature type="region of interest" description="Disordered" evidence="7">
    <location>
        <begin position="70"/>
        <end position="132"/>
    </location>
</feature>
<dbReference type="Gramene" id="OIW02053">
    <property type="protein sequence ID" value="OIW02053"/>
    <property type="gene ID" value="TanjilG_21102"/>
</dbReference>
<dbReference type="GO" id="GO:0003680">
    <property type="term" value="F:minor groove of adenine-thymine-rich DNA binding"/>
    <property type="evidence" value="ECO:0007669"/>
    <property type="project" value="UniProtKB-UniRule"/>
</dbReference>
<protein>
    <recommendedName>
        <fullName evidence="6">AT-hook motif nuclear-localized protein</fullName>
    </recommendedName>
</protein>
<dbReference type="STRING" id="3871.A0A1J7HJY4"/>
<keyword evidence="5 6" id="KW-0539">Nucleus</keyword>
<dbReference type="Pfam" id="PF03479">
    <property type="entry name" value="PCC"/>
    <property type="match status" value="2"/>
</dbReference>
<reference evidence="9 10" key="1">
    <citation type="journal article" date="2017" name="Plant Biotechnol. J.">
        <title>A comprehensive draft genome sequence for lupin (Lupinus angustifolius), an emerging health food: insights into plant-microbe interactions and legume evolution.</title>
        <authorList>
            <person name="Hane J.K."/>
            <person name="Ming Y."/>
            <person name="Kamphuis L.G."/>
            <person name="Nelson M.N."/>
            <person name="Garg G."/>
            <person name="Atkins C.A."/>
            <person name="Bayer P.E."/>
            <person name="Bravo A."/>
            <person name="Bringans S."/>
            <person name="Cannon S."/>
            <person name="Edwards D."/>
            <person name="Foley R."/>
            <person name="Gao L.L."/>
            <person name="Harrison M.J."/>
            <person name="Huang W."/>
            <person name="Hurgobin B."/>
            <person name="Li S."/>
            <person name="Liu C.W."/>
            <person name="McGrath A."/>
            <person name="Morahan G."/>
            <person name="Murray J."/>
            <person name="Weller J."/>
            <person name="Jian J."/>
            <person name="Singh K.B."/>
        </authorList>
    </citation>
    <scope>NUCLEOTIDE SEQUENCE [LARGE SCALE GENOMIC DNA]</scope>
    <source>
        <strain evidence="10">cv. Tanjil</strain>
        <tissue evidence="9">Whole plant</tissue>
    </source>
</reference>
<dbReference type="Gene3D" id="3.30.1330.80">
    <property type="entry name" value="Hypothetical protein, similar to alpha- acetolactate decarboxylase, domain 2"/>
    <property type="match status" value="2"/>
</dbReference>
<dbReference type="EMBL" id="CM007371">
    <property type="protein sequence ID" value="OIW02053.1"/>
    <property type="molecule type" value="Genomic_DNA"/>
</dbReference>
<dbReference type="Proteomes" id="UP000188354">
    <property type="component" value="Chromosome LG11"/>
</dbReference>
<comment type="domain">
    <text evidence="6">The PPC domain mediates interactions between AHL proteins.</text>
</comment>
<dbReference type="SUPFAM" id="SSF117856">
    <property type="entry name" value="AF0104/ALDC/Ptd012-like"/>
    <property type="match status" value="2"/>
</dbReference>
<dbReference type="InterPro" id="IPR017956">
    <property type="entry name" value="AT_hook_DNA-bd_motif"/>
</dbReference>
<evidence type="ECO:0000313" key="10">
    <source>
        <dbReference type="Proteomes" id="UP000188354"/>
    </source>
</evidence>
<evidence type="ECO:0000256" key="1">
    <source>
        <dbReference type="ARBA" id="ARBA00003687"/>
    </source>
</evidence>
<proteinExistence type="predicted"/>
<evidence type="ECO:0000313" key="9">
    <source>
        <dbReference type="EMBL" id="OIW02053.1"/>
    </source>
</evidence>
<evidence type="ECO:0000256" key="7">
    <source>
        <dbReference type="SAM" id="MobiDB-lite"/>
    </source>
</evidence>
<evidence type="ECO:0000256" key="5">
    <source>
        <dbReference type="ARBA" id="ARBA00023242"/>
    </source>
</evidence>
<dbReference type="PANTHER" id="PTHR31500:SF9">
    <property type="entry name" value="AT-HOOK MOTIF NUCLEAR-LOCALIZED PROTEIN 9"/>
    <property type="match status" value="1"/>
</dbReference>
<sequence>MDRGDQMALSGSASYYMQRGIPGSGQQPELHNSPNLRPMPNPNLPFQSNIGGPMESTGILSQTVNVVAHSGAPTGESVKRKRGRPRKYGTGGTVSLTLTPSPITSASHPGTLIQTQGQKRGRGRPPGSGKKQQLASLGELMSGSAGMGFTPHIVTVGVGEDIATKIMAFSQQGPRAICILSATGAVSTVTLRQSSTSGGTVTYEGCFEILCLSGSYLLTDGGGSRNRTGGLSVSLAGPDGCVIGGGIGGVLIASSQVQVIIGSFISGGLKAKKMRKEASEIVMVSDHQAVHNPVVAVNSISSNQNFTPSSSPSPWPASRPLDMRNSHIDIDLMRGAILMEEERLRVKSKTFGFQSLPMSAKISSWANELANFMFKDIAEKIISFSQQSPKGTAICILTANGAVSTVTVRQPSTAGGTAIYEGNFQIASLKGSYLPTDSGASQAGGLSILFSCPDGGAIGGVIGGVLIAASEVQVIIGSFEYGGSKTKRKKI</sequence>
<feature type="region of interest" description="Disordered" evidence="7">
    <location>
        <begin position="16"/>
        <end position="47"/>
    </location>
</feature>
<keyword evidence="2 6" id="KW-0805">Transcription regulation</keyword>
<keyword evidence="10" id="KW-1185">Reference proteome</keyword>
<evidence type="ECO:0000256" key="2">
    <source>
        <dbReference type="ARBA" id="ARBA00023015"/>
    </source>
</evidence>
<evidence type="ECO:0000256" key="4">
    <source>
        <dbReference type="ARBA" id="ARBA00023163"/>
    </source>
</evidence>